<dbReference type="Pfam" id="PF03551">
    <property type="entry name" value="PadR"/>
    <property type="match status" value="1"/>
</dbReference>
<dbReference type="SUPFAM" id="SSF46785">
    <property type="entry name" value="Winged helix' DNA-binding domain"/>
    <property type="match status" value="1"/>
</dbReference>
<comment type="caution">
    <text evidence="2">The sequence shown here is derived from an EMBL/GenBank/DDBJ whole genome shotgun (WGS) entry which is preliminary data.</text>
</comment>
<dbReference type="InterPro" id="IPR052509">
    <property type="entry name" value="Metal_resp_DNA-bind_regulator"/>
</dbReference>
<keyword evidence="5" id="KW-1185">Reference proteome</keyword>
<dbReference type="Gene3D" id="1.10.10.10">
    <property type="entry name" value="Winged helix-like DNA-binding domain superfamily/Winged helix DNA-binding domain"/>
    <property type="match status" value="1"/>
</dbReference>
<reference evidence="3 5" key="2">
    <citation type="submission" date="2018-12" db="EMBL/GenBank/DDBJ databases">
        <authorList>
            <person name="hu s."/>
            <person name="Xu Y."/>
            <person name="Xu B."/>
            <person name="Li F."/>
        </authorList>
    </citation>
    <scope>NUCLEOTIDE SEQUENCE [LARGE SCALE GENOMIC DNA]</scope>
    <source>
        <strain evidence="3 5">KSW2-17</strain>
    </source>
</reference>
<evidence type="ECO:0000313" key="2">
    <source>
        <dbReference type="EMBL" id="PSL37849.1"/>
    </source>
</evidence>
<dbReference type="PANTHER" id="PTHR33169:SF13">
    <property type="entry name" value="PADR-FAMILY TRANSCRIPTIONAL REGULATOR"/>
    <property type="match status" value="1"/>
</dbReference>
<protein>
    <submittedName>
        <fullName evidence="2">PadR family transcriptional regulator</fullName>
    </submittedName>
</protein>
<dbReference type="AlphaFoldDB" id="A0A2P8GV58"/>
<dbReference type="Proteomes" id="UP000241203">
    <property type="component" value="Unassembled WGS sequence"/>
</dbReference>
<dbReference type="EMBL" id="RZGY01000001">
    <property type="protein sequence ID" value="RUQ87579.1"/>
    <property type="molecule type" value="Genomic_DNA"/>
</dbReference>
<gene>
    <name evidence="2" type="ORF">CLV49_1456</name>
    <name evidence="3" type="ORF">ELQ93_11920</name>
</gene>
<dbReference type="InterPro" id="IPR005149">
    <property type="entry name" value="Tscrpt_reg_PadR_N"/>
</dbReference>
<feature type="domain" description="Transcription regulator PadR N-terminal" evidence="1">
    <location>
        <begin position="13"/>
        <end position="85"/>
    </location>
</feature>
<dbReference type="InterPro" id="IPR036390">
    <property type="entry name" value="WH_DNA-bd_sf"/>
</dbReference>
<evidence type="ECO:0000313" key="4">
    <source>
        <dbReference type="Proteomes" id="UP000241203"/>
    </source>
</evidence>
<evidence type="ECO:0000259" key="1">
    <source>
        <dbReference type="Pfam" id="PF03551"/>
    </source>
</evidence>
<organism evidence="2 4">
    <name type="scientific">Labedella gwakjiensis</name>
    <dbReference type="NCBI Taxonomy" id="390269"/>
    <lineage>
        <taxon>Bacteria</taxon>
        <taxon>Bacillati</taxon>
        <taxon>Actinomycetota</taxon>
        <taxon>Actinomycetes</taxon>
        <taxon>Micrococcales</taxon>
        <taxon>Microbacteriaceae</taxon>
        <taxon>Labedella</taxon>
    </lineage>
</organism>
<dbReference type="OrthoDB" id="122286at2"/>
<reference evidence="2 4" key="1">
    <citation type="submission" date="2018-03" db="EMBL/GenBank/DDBJ databases">
        <title>Genomic Encyclopedia of Archaeal and Bacterial Type Strains, Phase II (KMG-II): from individual species to whole genera.</title>
        <authorList>
            <person name="Goeker M."/>
        </authorList>
    </citation>
    <scope>NUCLEOTIDE SEQUENCE [LARGE SCALE GENOMIC DNA]</scope>
    <source>
        <strain evidence="2 4">DSM 21548</strain>
    </source>
</reference>
<dbReference type="EMBL" id="PYAU01000001">
    <property type="protein sequence ID" value="PSL37849.1"/>
    <property type="molecule type" value="Genomic_DNA"/>
</dbReference>
<sequence length="114" mass="12466">MTHELREPAFWTLTCLSRGRQHGYAIIRDTSNLSGGTVSLAVTTLYATLERLEKDGDVKSDGDEVVDGRLRRYFAITESGTTRLEAEVERLESKVRAVRAGLGTGRARPLGGTA</sequence>
<dbReference type="Proteomes" id="UP000268291">
    <property type="component" value="Unassembled WGS sequence"/>
</dbReference>
<accession>A0A2P8GV58</accession>
<dbReference type="PANTHER" id="PTHR33169">
    <property type="entry name" value="PADR-FAMILY TRANSCRIPTIONAL REGULATOR"/>
    <property type="match status" value="1"/>
</dbReference>
<evidence type="ECO:0000313" key="5">
    <source>
        <dbReference type="Proteomes" id="UP000268291"/>
    </source>
</evidence>
<dbReference type="InterPro" id="IPR036388">
    <property type="entry name" value="WH-like_DNA-bd_sf"/>
</dbReference>
<evidence type="ECO:0000313" key="3">
    <source>
        <dbReference type="EMBL" id="RUQ87579.1"/>
    </source>
</evidence>
<dbReference type="RefSeq" id="WP_106562937.1">
    <property type="nucleotide sequence ID" value="NZ_PYAU01000001.1"/>
</dbReference>
<proteinExistence type="predicted"/>
<name>A0A2P8GV58_9MICO</name>